<dbReference type="InterPro" id="IPR036618">
    <property type="entry name" value="PtsI_HPr-bd_sf"/>
</dbReference>
<dbReference type="PRINTS" id="PR01736">
    <property type="entry name" value="PHPHTRNFRASE"/>
</dbReference>
<comment type="subcellular location">
    <subcellularLocation>
        <location evidence="4 17">Cytoplasm</location>
    </subcellularLocation>
</comment>
<evidence type="ECO:0000256" key="8">
    <source>
        <dbReference type="ARBA" id="ARBA00022448"/>
    </source>
</evidence>
<dbReference type="InterPro" id="IPR008279">
    <property type="entry name" value="PEP-util_enz_mobile_dom"/>
</dbReference>
<evidence type="ECO:0000256" key="12">
    <source>
        <dbReference type="ARBA" id="ARBA00022683"/>
    </source>
</evidence>
<dbReference type="InterPro" id="IPR008731">
    <property type="entry name" value="PTS_EIN"/>
</dbReference>
<evidence type="ECO:0000256" key="15">
    <source>
        <dbReference type="ARBA" id="ARBA00022842"/>
    </source>
</evidence>
<evidence type="ECO:0000256" key="9">
    <source>
        <dbReference type="ARBA" id="ARBA00022490"/>
    </source>
</evidence>
<feature type="domain" description="PEP-utilising enzyme C-terminal" evidence="23">
    <location>
        <begin position="250"/>
        <end position="541"/>
    </location>
</feature>
<dbReference type="InterPro" id="IPR018274">
    <property type="entry name" value="PEP_util_AS"/>
</dbReference>
<dbReference type="GO" id="GO:0005737">
    <property type="term" value="C:cytoplasm"/>
    <property type="evidence" value="ECO:0007669"/>
    <property type="project" value="UniProtKB-SubCell"/>
</dbReference>
<evidence type="ECO:0000256" key="7">
    <source>
        <dbReference type="ARBA" id="ARBA00016544"/>
    </source>
</evidence>
<dbReference type="InterPro" id="IPR040442">
    <property type="entry name" value="Pyrv_kinase-like_dom_sf"/>
</dbReference>
<keyword evidence="13 17" id="KW-0479">Metal-binding</keyword>
<dbReference type="GO" id="GO:0009401">
    <property type="term" value="P:phosphoenolpyruvate-dependent sugar phosphotransferase system"/>
    <property type="evidence" value="ECO:0007669"/>
    <property type="project" value="UniProtKB-KW"/>
</dbReference>
<evidence type="ECO:0000256" key="6">
    <source>
        <dbReference type="ARBA" id="ARBA00012232"/>
    </source>
</evidence>
<evidence type="ECO:0000256" key="18">
    <source>
        <dbReference type="PIRSR" id="PIRSR000732-1"/>
    </source>
</evidence>
<dbReference type="Gene3D" id="3.20.20.60">
    <property type="entry name" value="Phosphoenolpyruvate-binding domains"/>
    <property type="match status" value="1"/>
</dbReference>
<comment type="function">
    <text evidence="3 17">General (non sugar-specific) component of the phosphoenolpyruvate-dependent sugar phosphotransferase system (sugar PTS). This major carbohydrate active-transport system catalyzes the phosphorylation of incoming sugar substrates concomitantly with their translocation across the cell membrane. Enzyme I transfers the phosphoryl group from phosphoenolpyruvate (PEP) to the phosphoryl carrier protein (HPr).</text>
</comment>
<name>A0A4R3KEU2_9BACI</name>
<dbReference type="PANTHER" id="PTHR46244:SF3">
    <property type="entry name" value="PHOSPHOENOLPYRUVATE-PROTEIN PHOSPHOTRANSFERASE"/>
    <property type="match status" value="1"/>
</dbReference>
<feature type="binding site" evidence="20">
    <location>
        <position position="431"/>
    </location>
    <ligand>
        <name>Mg(2+)</name>
        <dbReference type="ChEBI" id="CHEBI:18420"/>
    </ligand>
</feature>
<dbReference type="PROSITE" id="PS00370">
    <property type="entry name" value="PEP_ENZYMES_PHOS_SITE"/>
    <property type="match status" value="1"/>
</dbReference>
<evidence type="ECO:0000313" key="26">
    <source>
        <dbReference type="Proteomes" id="UP000295788"/>
    </source>
</evidence>
<feature type="binding site" evidence="20">
    <location>
        <position position="455"/>
    </location>
    <ligand>
        <name>Mg(2+)</name>
        <dbReference type="ChEBI" id="CHEBI:18420"/>
    </ligand>
</feature>
<evidence type="ECO:0000256" key="17">
    <source>
        <dbReference type="PIRNR" id="PIRNR000732"/>
    </source>
</evidence>
<dbReference type="PROSITE" id="PS00742">
    <property type="entry name" value="PEP_ENZYMES_2"/>
    <property type="match status" value="1"/>
</dbReference>
<evidence type="ECO:0000256" key="14">
    <source>
        <dbReference type="ARBA" id="ARBA00022777"/>
    </source>
</evidence>
<dbReference type="InterPro" id="IPR023151">
    <property type="entry name" value="PEP_util_CS"/>
</dbReference>
<dbReference type="Gene3D" id="3.50.30.10">
    <property type="entry name" value="Phosphohistidine domain"/>
    <property type="match status" value="1"/>
</dbReference>
<accession>A0A4R3KEU2</accession>
<protein>
    <recommendedName>
        <fullName evidence="7 17">Phosphoenolpyruvate-protein phosphotransferase</fullName>
        <ecNumber evidence="6 17">2.7.3.9</ecNumber>
    </recommendedName>
    <alternativeName>
        <fullName evidence="16 17">Phosphotransferase system, enzyme I</fullName>
    </alternativeName>
</protein>
<dbReference type="OrthoDB" id="9765468at2"/>
<dbReference type="RefSeq" id="WP_132769055.1">
    <property type="nucleotide sequence ID" value="NZ_SMAB01000011.1"/>
</dbReference>
<dbReference type="Pfam" id="PF00391">
    <property type="entry name" value="PEP-utilizers"/>
    <property type="match status" value="1"/>
</dbReference>
<feature type="domain" description="PEP-utilising enzyme mobile" evidence="22">
    <location>
        <begin position="151"/>
        <end position="224"/>
    </location>
</feature>
<evidence type="ECO:0000256" key="1">
    <source>
        <dbReference type="ARBA" id="ARBA00000683"/>
    </source>
</evidence>
<dbReference type="EMBL" id="SMAB01000011">
    <property type="protein sequence ID" value="TCS81787.1"/>
    <property type="molecule type" value="Genomic_DNA"/>
</dbReference>
<dbReference type="InterPro" id="IPR006318">
    <property type="entry name" value="PTS_EI-like"/>
</dbReference>
<evidence type="ECO:0000259" key="22">
    <source>
        <dbReference type="Pfam" id="PF00391"/>
    </source>
</evidence>
<dbReference type="FunFam" id="3.20.20.60:FF:000007">
    <property type="entry name" value="Phosphoenolpyruvate-protein phosphotransferase"/>
    <property type="match status" value="1"/>
</dbReference>
<evidence type="ECO:0000256" key="19">
    <source>
        <dbReference type="PIRSR" id="PIRSR000732-2"/>
    </source>
</evidence>
<feature type="coiled-coil region" evidence="21">
    <location>
        <begin position="25"/>
        <end position="109"/>
    </location>
</feature>
<proteinExistence type="inferred from homology"/>
<dbReference type="InterPro" id="IPR000121">
    <property type="entry name" value="PEP_util_C"/>
</dbReference>
<feature type="domain" description="Phosphotransferase system enzyme I N-terminal" evidence="24">
    <location>
        <begin position="4"/>
        <end position="125"/>
    </location>
</feature>
<dbReference type="InterPro" id="IPR024692">
    <property type="entry name" value="PTS_EI"/>
</dbReference>
<keyword evidence="10 17" id="KW-0762">Sugar transport</keyword>
<dbReference type="SUPFAM" id="SSF51621">
    <property type="entry name" value="Phosphoenolpyruvate/pyruvate domain"/>
    <property type="match status" value="1"/>
</dbReference>
<organism evidence="25 26">
    <name type="scientific">Tepidibacillus fermentans</name>
    <dbReference type="NCBI Taxonomy" id="1281767"/>
    <lineage>
        <taxon>Bacteria</taxon>
        <taxon>Bacillati</taxon>
        <taxon>Bacillota</taxon>
        <taxon>Bacilli</taxon>
        <taxon>Bacillales</taxon>
        <taxon>Bacillaceae</taxon>
        <taxon>Tepidibacillus</taxon>
    </lineage>
</organism>
<dbReference type="NCBIfam" id="TIGR01417">
    <property type="entry name" value="PTS_I_fam"/>
    <property type="match status" value="1"/>
</dbReference>
<evidence type="ECO:0000256" key="13">
    <source>
        <dbReference type="ARBA" id="ARBA00022723"/>
    </source>
</evidence>
<dbReference type="Pfam" id="PF05524">
    <property type="entry name" value="PEP-utilisers_N"/>
    <property type="match status" value="1"/>
</dbReference>
<dbReference type="SUPFAM" id="SSF52009">
    <property type="entry name" value="Phosphohistidine domain"/>
    <property type="match status" value="1"/>
</dbReference>
<feature type="binding site" evidence="19">
    <location>
        <position position="465"/>
    </location>
    <ligand>
        <name>phosphoenolpyruvate</name>
        <dbReference type="ChEBI" id="CHEBI:58702"/>
    </ligand>
</feature>
<evidence type="ECO:0000256" key="10">
    <source>
        <dbReference type="ARBA" id="ARBA00022597"/>
    </source>
</evidence>
<keyword evidence="14 17" id="KW-0418">Kinase</keyword>
<reference evidence="25 26" key="1">
    <citation type="submission" date="2019-03" db="EMBL/GenBank/DDBJ databases">
        <title>Genomic Encyclopedia of Type Strains, Phase IV (KMG-IV): sequencing the most valuable type-strain genomes for metagenomic binning, comparative biology and taxonomic classification.</title>
        <authorList>
            <person name="Goeker M."/>
        </authorList>
    </citation>
    <scope>NUCLEOTIDE SEQUENCE [LARGE SCALE GENOMIC DNA]</scope>
    <source>
        <strain evidence="25 26">DSM 23802</strain>
    </source>
</reference>
<dbReference type="Proteomes" id="UP000295788">
    <property type="component" value="Unassembled WGS sequence"/>
</dbReference>
<evidence type="ECO:0000256" key="21">
    <source>
        <dbReference type="SAM" id="Coils"/>
    </source>
</evidence>
<feature type="binding site" evidence="19">
    <location>
        <position position="295"/>
    </location>
    <ligand>
        <name>phosphoenolpyruvate</name>
        <dbReference type="ChEBI" id="CHEBI:58702"/>
    </ligand>
</feature>
<dbReference type="InterPro" id="IPR015813">
    <property type="entry name" value="Pyrv/PenolPyrv_kinase-like_dom"/>
</dbReference>
<comment type="similarity">
    <text evidence="5 17">Belongs to the PEP-utilizing enzyme family.</text>
</comment>
<feature type="active site" description="Proton donor" evidence="18">
    <location>
        <position position="502"/>
    </location>
</feature>
<dbReference type="EC" id="2.7.3.9" evidence="6 17"/>
<evidence type="ECO:0000313" key="25">
    <source>
        <dbReference type="EMBL" id="TCS81787.1"/>
    </source>
</evidence>
<keyword evidence="12 17" id="KW-0598">Phosphotransferase system</keyword>
<dbReference type="PANTHER" id="PTHR46244">
    <property type="entry name" value="PHOSPHOENOLPYRUVATE-PROTEIN PHOSPHOTRANSFERASE"/>
    <property type="match status" value="1"/>
</dbReference>
<evidence type="ECO:0000256" key="16">
    <source>
        <dbReference type="ARBA" id="ARBA00033235"/>
    </source>
</evidence>
<keyword evidence="26" id="KW-1185">Reference proteome</keyword>
<evidence type="ECO:0000259" key="24">
    <source>
        <dbReference type="Pfam" id="PF05524"/>
    </source>
</evidence>
<dbReference type="InterPro" id="IPR050499">
    <property type="entry name" value="PEP-utilizing_PTS_enzyme"/>
</dbReference>
<evidence type="ECO:0000259" key="23">
    <source>
        <dbReference type="Pfam" id="PF02896"/>
    </source>
</evidence>
<dbReference type="Gene3D" id="1.10.274.10">
    <property type="entry name" value="PtsI, HPr-binding domain"/>
    <property type="match status" value="1"/>
</dbReference>
<dbReference type="GO" id="GO:0016301">
    <property type="term" value="F:kinase activity"/>
    <property type="evidence" value="ECO:0007669"/>
    <property type="project" value="UniProtKB-KW"/>
</dbReference>
<dbReference type="GO" id="GO:0046872">
    <property type="term" value="F:metal ion binding"/>
    <property type="evidence" value="ECO:0007669"/>
    <property type="project" value="UniProtKB-KW"/>
</dbReference>
<evidence type="ECO:0000256" key="3">
    <source>
        <dbReference type="ARBA" id="ARBA00002728"/>
    </source>
</evidence>
<dbReference type="GO" id="GO:0008965">
    <property type="term" value="F:phosphoenolpyruvate-protein phosphotransferase activity"/>
    <property type="evidence" value="ECO:0007669"/>
    <property type="project" value="UniProtKB-EC"/>
</dbReference>
<evidence type="ECO:0000256" key="4">
    <source>
        <dbReference type="ARBA" id="ARBA00004496"/>
    </source>
</evidence>
<dbReference type="SUPFAM" id="SSF47831">
    <property type="entry name" value="Enzyme I of the PEP:sugar phosphotransferase system HPr-binding (sub)domain"/>
    <property type="match status" value="1"/>
</dbReference>
<comment type="caution">
    <text evidence="25">The sequence shown here is derived from an EMBL/GenBank/DDBJ whole genome shotgun (WGS) entry which is preliminary data.</text>
</comment>
<keyword evidence="21" id="KW-0175">Coiled coil</keyword>
<keyword evidence="8 17" id="KW-0813">Transport</keyword>
<dbReference type="AlphaFoldDB" id="A0A4R3KEU2"/>
<comment type="cofactor">
    <cofactor evidence="2 17 20">
        <name>Mg(2+)</name>
        <dbReference type="ChEBI" id="CHEBI:18420"/>
    </cofactor>
</comment>
<gene>
    <name evidence="25" type="ORF">EDD72_11125</name>
</gene>
<comment type="catalytic activity">
    <reaction evidence="1 17">
        <text>L-histidyl-[protein] + phosphoenolpyruvate = N(pros)-phospho-L-histidyl-[protein] + pyruvate</text>
        <dbReference type="Rhea" id="RHEA:23880"/>
        <dbReference type="Rhea" id="RHEA-COMP:9745"/>
        <dbReference type="Rhea" id="RHEA-COMP:9746"/>
        <dbReference type="ChEBI" id="CHEBI:15361"/>
        <dbReference type="ChEBI" id="CHEBI:29979"/>
        <dbReference type="ChEBI" id="CHEBI:58702"/>
        <dbReference type="ChEBI" id="CHEBI:64837"/>
        <dbReference type="EC" id="2.7.3.9"/>
    </reaction>
</comment>
<feature type="binding site" evidence="19">
    <location>
        <position position="332"/>
    </location>
    <ligand>
        <name>phosphoenolpyruvate</name>
        <dbReference type="ChEBI" id="CHEBI:58702"/>
    </ligand>
</feature>
<feature type="binding site" evidence="19">
    <location>
        <begin position="454"/>
        <end position="455"/>
    </location>
    <ligand>
        <name>phosphoenolpyruvate</name>
        <dbReference type="ChEBI" id="CHEBI:58702"/>
    </ligand>
</feature>
<keyword evidence="15 17" id="KW-0460">Magnesium</keyword>
<dbReference type="Pfam" id="PF02896">
    <property type="entry name" value="PEP-utilizers_C"/>
    <property type="match status" value="1"/>
</dbReference>
<feature type="active site" description="Tele-phosphohistidine intermediate" evidence="18">
    <location>
        <position position="188"/>
    </location>
</feature>
<dbReference type="InterPro" id="IPR036637">
    <property type="entry name" value="Phosphohistidine_dom_sf"/>
</dbReference>
<evidence type="ECO:0000256" key="2">
    <source>
        <dbReference type="ARBA" id="ARBA00001946"/>
    </source>
</evidence>
<evidence type="ECO:0000256" key="20">
    <source>
        <dbReference type="PIRSR" id="PIRSR000732-3"/>
    </source>
</evidence>
<keyword evidence="9 17" id="KW-0963">Cytoplasm</keyword>
<evidence type="ECO:0000256" key="5">
    <source>
        <dbReference type="ARBA" id="ARBA00007837"/>
    </source>
</evidence>
<dbReference type="PIRSF" id="PIRSF000732">
    <property type="entry name" value="PTS_enzyme_I"/>
    <property type="match status" value="1"/>
</dbReference>
<keyword evidence="11 17" id="KW-0808">Transferase</keyword>
<evidence type="ECO:0000256" key="11">
    <source>
        <dbReference type="ARBA" id="ARBA00022679"/>
    </source>
</evidence>
<sequence length="574" mass="64197">MEWRGIAASSGIAMGPAFLLKEEKVDVQRYEVNDIEQEVKRFEEKVKQSISELEAIQQKAKEKLGEKEAQIFAAHILVLQDPEYIGAVKEKIQTESINAEAALKEITDQFITIFESMDNEYMRERAADIRDVSSRVLKRLAGIEEKSLEDFNEPVVLVAHDLTPSDTAQLDRDKVAGFATNIGGRTSHSAIMARSMEIPAVVGLKNILEGVEALDYLIVDGIEGVVYKNPTSTMIEQYAIKKKAYEAELAELAKLKAEPSITKDGHRVEVVANIGNPNDAKVAVANGAEGIGLFRTEFLYMGRTDLPSEEEQFEAYKQVAEMFAKENPIVIRSLDIGGDKELPYLDLPKEMNPFLGYRAIRLCLDRTDIFKTQLRAILRASVYGNIKLMYPMIASLQELREANKILAEVKQELDQQNIPYNKEMEVGMMIEIPAAAVIADQLAKEVDFFSIGTNDLIQYTMAADRMNERVSYLYQPFNPAVLRLINMVIQAAHKEGKWAGMCGEMAGTIPAIPILLGMGLDEFSMSASSVLKARSLIRKLNAAEMKLVAEKVLQMETAEEIVQYVEQEVLEKIK</sequence>